<dbReference type="Proteomes" id="UP000683511">
    <property type="component" value="Chromosome"/>
</dbReference>
<keyword evidence="2" id="KW-0378">Hydrolase</keyword>
<dbReference type="RefSeq" id="WP_190605554.1">
    <property type="nucleotide sequence ID" value="NZ_CP021056.1"/>
</dbReference>
<dbReference type="InterPro" id="IPR029058">
    <property type="entry name" value="AB_hydrolase_fold"/>
</dbReference>
<dbReference type="PRINTS" id="PR00412">
    <property type="entry name" value="EPOXHYDRLASE"/>
</dbReference>
<dbReference type="KEGG" id="rsin:B6N60_03498"/>
<keyword evidence="3" id="KW-1185">Reference proteome</keyword>
<sequence>MFPSFLPTAVGQLTEPTSIALAQSIQRQELMVSGLSQKISASSAGESIGTTFVNQGSGGTPILLIHGFDSSVLEFRRLLPLLAAKSETWAVDLLGFGFTDRLPGIDYSPQSIKTHLYAFWQKLINRPVILVGASMGGAAAIDFTLTYPDAVEKLVLMDSAGLKGGSPLAKLMFPPLDSWATEFLRNPKVREKICRTAYKNSDLINADALCCGDLHLQSSNWHQALISFTKSGGYTAFKLQQLRDIRQQTLILWGDRDKILGTGDAKKFSLAIPRSKLIWIEDCGHLPHLEQANITAQHILNFCA</sequence>
<dbReference type="PRINTS" id="PR00111">
    <property type="entry name" value="ABHYDROLASE"/>
</dbReference>
<name>A0A975TA17_9NOST</name>
<gene>
    <name evidence="2" type="ORF">B6N60_03498</name>
</gene>
<feature type="domain" description="AB hydrolase-1" evidence="1">
    <location>
        <begin position="61"/>
        <end position="290"/>
    </location>
</feature>
<dbReference type="GO" id="GO:0016787">
    <property type="term" value="F:hydrolase activity"/>
    <property type="evidence" value="ECO:0007669"/>
    <property type="project" value="UniProtKB-KW"/>
</dbReference>
<dbReference type="AlphaFoldDB" id="A0A975TA17"/>
<evidence type="ECO:0000313" key="3">
    <source>
        <dbReference type="Proteomes" id="UP000683511"/>
    </source>
</evidence>
<dbReference type="PANTHER" id="PTHR43689:SF8">
    <property type="entry name" value="ALPHA_BETA-HYDROLASES SUPERFAMILY PROTEIN"/>
    <property type="match status" value="1"/>
</dbReference>
<dbReference type="EMBL" id="CP021056">
    <property type="protein sequence ID" value="QXE24789.1"/>
    <property type="molecule type" value="Genomic_DNA"/>
</dbReference>
<evidence type="ECO:0000313" key="2">
    <source>
        <dbReference type="EMBL" id="QXE24789.1"/>
    </source>
</evidence>
<proteinExistence type="predicted"/>
<dbReference type="Pfam" id="PF00561">
    <property type="entry name" value="Abhydrolase_1"/>
    <property type="match status" value="1"/>
</dbReference>
<evidence type="ECO:0000259" key="1">
    <source>
        <dbReference type="Pfam" id="PF00561"/>
    </source>
</evidence>
<dbReference type="Gene3D" id="3.40.50.1820">
    <property type="entry name" value="alpha/beta hydrolase"/>
    <property type="match status" value="1"/>
</dbReference>
<dbReference type="SUPFAM" id="SSF53474">
    <property type="entry name" value="alpha/beta-Hydrolases"/>
    <property type="match status" value="1"/>
</dbReference>
<dbReference type="InterPro" id="IPR000639">
    <property type="entry name" value="Epox_hydrolase-like"/>
</dbReference>
<dbReference type="InterPro" id="IPR000073">
    <property type="entry name" value="AB_hydrolase_1"/>
</dbReference>
<dbReference type="PANTHER" id="PTHR43689">
    <property type="entry name" value="HYDROLASE"/>
    <property type="match status" value="1"/>
</dbReference>
<accession>A0A975TA17</accession>
<reference evidence="2" key="1">
    <citation type="submission" date="2017-04" db="EMBL/GenBank/DDBJ databases">
        <title>Genome deletions in a multicellular cyanobacterial endosymbiont for morphological adaptation in marine diatoms.</title>
        <authorList>
            <person name="Wang Y."/>
            <person name="Gao H."/>
            <person name="Li R."/>
            <person name="Xu X."/>
        </authorList>
    </citation>
    <scope>NUCLEOTIDE SEQUENCE</scope>
    <source>
        <strain evidence="2">FACHB 800</strain>
    </source>
</reference>
<organism evidence="2 3">
    <name type="scientific">Richelia sinica FACHB-800</name>
    <dbReference type="NCBI Taxonomy" id="1357546"/>
    <lineage>
        <taxon>Bacteria</taxon>
        <taxon>Bacillati</taxon>
        <taxon>Cyanobacteriota</taxon>
        <taxon>Cyanophyceae</taxon>
        <taxon>Nostocales</taxon>
        <taxon>Nostocaceae</taxon>
        <taxon>Richelia</taxon>
    </lineage>
</organism>
<protein>
    <submittedName>
        <fullName evidence="2">Alpha/beta hydrolase fold protein</fullName>
    </submittedName>
</protein>